<keyword evidence="2" id="KW-1185">Reference proteome</keyword>
<organism evidence="1 2">
    <name type="scientific">Ectothiorhodospira haloalkaliphila</name>
    <dbReference type="NCBI Taxonomy" id="421628"/>
    <lineage>
        <taxon>Bacteria</taxon>
        <taxon>Pseudomonadati</taxon>
        <taxon>Pseudomonadota</taxon>
        <taxon>Gammaproteobacteria</taxon>
        <taxon>Chromatiales</taxon>
        <taxon>Ectothiorhodospiraceae</taxon>
        <taxon>Ectothiorhodospira</taxon>
    </lineage>
</organism>
<dbReference type="AlphaFoldDB" id="W8LA00"/>
<gene>
    <name evidence="1" type="ORF">M911_04980</name>
</gene>
<evidence type="ECO:0000313" key="2">
    <source>
        <dbReference type="Proteomes" id="UP000019442"/>
    </source>
</evidence>
<name>W8LA00_9GAMM</name>
<accession>W8LA00</accession>
<dbReference type="HOGENOM" id="CLU_349438_0_0_6"/>
<evidence type="ECO:0000313" key="1">
    <source>
        <dbReference type="EMBL" id="AHK80620.1"/>
    </source>
</evidence>
<sequence length="806" mass="89266">MGALPVSPLLTAGLILILFWSALAPQPVRAEPPETSEALMRLQAEGDLTVRALRAWGALPERYMPMLLKLQGQGLDILGLDGKQVAALAERARTEDGLEGHRDDLQTLARLMADLGKTPPERVTKVFSGYMDEYWEAFGYNANLNPRPEFLDEYGAFSDATLKIDTQDARRIAVGMRSVEPLFHPPYAHDTHEARITLAVDPQGTSNPVLSLLAPDQLDENEGRAHAFRLALATPDEEPVKLSLTSRPGGGQNHRLAEVELDGPIPDRVTLALRPGGEVLVLDDEERLLLEVMAPDLLALEPWHVVVMASARESNTPGRLSLRSVAIAERDLLLTHDPHALVEAPTKTVLFSGEILGRHWETFAATRHAYLQYLSMHEGGLRVDAPADQGRVMAGIRSVHPLLWLDRFQGMATQDLTFHLRPEQTTGLVVALTTELGNERREPSDPFYLMHWRRDGQEGYKAHVQTRRNASLLESEPEAMPESLTFRLTPEGVRLLAPGFPDTLTPWDALASGQGLYLYVYSRAEENDAPVALALDRITLKRSPGPRMYAGVPQPGVSELPMTALFSGQEDALWDNHARSGMEFDDYARYTEAGLEVDVPASYRNSRAGIVSSERVINLDGRLDRTAYRVRLRFDPDRTDGFQVLFANDPVTGAGADAPGVSLVRHRHNRLTGKYVLELKKGRSSWFREIDAAWMGAHWDGTVDIELGEHSMQVSLPGGLSLRGTGFSISDSTRWHMTVRSMSEGGQTTSWDRMAPARMVLREIEAGWVTPMGMSAADYWELRDPDDFDPEAYLKALMSGPGSDLP</sequence>
<dbReference type="EMBL" id="CP007268">
    <property type="protein sequence ID" value="AHK80620.1"/>
    <property type="molecule type" value="Genomic_DNA"/>
</dbReference>
<protein>
    <submittedName>
        <fullName evidence="1">Uncharacterized protein</fullName>
    </submittedName>
</protein>
<dbReference type="KEGG" id="hhc:M911_04980"/>
<dbReference type="Proteomes" id="UP000019442">
    <property type="component" value="Chromosome"/>
</dbReference>
<dbReference type="RefSeq" id="WP_025281008.1">
    <property type="nucleotide sequence ID" value="NZ_CP007268.1"/>
</dbReference>
<proteinExistence type="predicted"/>
<reference evidence="1 2" key="1">
    <citation type="journal article" date="2014" name="J Genomics">
        <title>Draft Genome Sequence of the Extremely Halophilic Phototrophic Purple Sulfur Bacterium Halorhodospira halochloris.</title>
        <authorList>
            <person name="Singh K.S."/>
            <person name="Kirksey J."/>
            <person name="Hoff W.D."/>
            <person name="Deole R."/>
        </authorList>
    </citation>
    <scope>NUCLEOTIDE SEQUENCE [LARGE SCALE GENOMIC DNA]</scope>
    <source>
        <strain evidence="1 2">A</strain>
    </source>
</reference>
<reference evidence="2" key="2">
    <citation type="submission" date="2014-02" db="EMBL/GenBank/DDBJ databases">
        <title>Draft Genome Sequence of extremely halophilic bacteria Halorhodospira halochloris.</title>
        <authorList>
            <person name="Singh K.S."/>
        </authorList>
    </citation>
    <scope>NUCLEOTIDE SEQUENCE [LARGE SCALE GENOMIC DNA]</scope>
    <source>
        <strain evidence="2">A</strain>
    </source>
</reference>